<evidence type="ECO:0000313" key="3">
    <source>
        <dbReference type="Proteomes" id="UP000556329"/>
    </source>
</evidence>
<evidence type="ECO:0000256" key="1">
    <source>
        <dbReference type="SAM" id="MobiDB-lite"/>
    </source>
</evidence>
<protein>
    <submittedName>
        <fullName evidence="2">Uncharacterized protein</fullName>
    </submittedName>
</protein>
<dbReference type="EMBL" id="JACHEF010000002">
    <property type="protein sequence ID" value="MBB6409547.1"/>
    <property type="molecule type" value="Genomic_DNA"/>
</dbReference>
<organism evidence="2 3">
    <name type="scientific">Mesorhizobium sangaii</name>
    <dbReference type="NCBI Taxonomy" id="505389"/>
    <lineage>
        <taxon>Bacteria</taxon>
        <taxon>Pseudomonadati</taxon>
        <taxon>Pseudomonadota</taxon>
        <taxon>Alphaproteobacteria</taxon>
        <taxon>Hyphomicrobiales</taxon>
        <taxon>Phyllobacteriaceae</taxon>
        <taxon>Mesorhizobium</taxon>
    </lineage>
</organism>
<proteinExistence type="predicted"/>
<dbReference type="AlphaFoldDB" id="A0A841P2R3"/>
<accession>A0A841P2R3</accession>
<name>A0A841P2R3_9HYPH</name>
<comment type="caution">
    <text evidence="2">The sequence shown here is derived from an EMBL/GenBank/DDBJ whole genome shotgun (WGS) entry which is preliminary data.</text>
</comment>
<dbReference type="RefSeq" id="WP_343068130.1">
    <property type="nucleotide sequence ID" value="NZ_JACHEF010000002.1"/>
</dbReference>
<feature type="compositionally biased region" description="Polar residues" evidence="1">
    <location>
        <begin position="118"/>
        <end position="136"/>
    </location>
</feature>
<feature type="region of interest" description="Disordered" evidence="1">
    <location>
        <begin position="116"/>
        <end position="136"/>
    </location>
</feature>
<keyword evidence="3" id="KW-1185">Reference proteome</keyword>
<evidence type="ECO:0000313" key="2">
    <source>
        <dbReference type="EMBL" id="MBB6409547.1"/>
    </source>
</evidence>
<reference evidence="2 3" key="1">
    <citation type="submission" date="2020-08" db="EMBL/GenBank/DDBJ databases">
        <title>Genomic Encyclopedia of Type Strains, Phase IV (KMG-IV): sequencing the most valuable type-strain genomes for metagenomic binning, comparative biology and taxonomic classification.</title>
        <authorList>
            <person name="Goeker M."/>
        </authorList>
    </citation>
    <scope>NUCLEOTIDE SEQUENCE [LARGE SCALE GENOMIC DNA]</scope>
    <source>
        <strain evidence="2 3">DSM 100039</strain>
    </source>
</reference>
<dbReference type="Proteomes" id="UP000556329">
    <property type="component" value="Unassembled WGS sequence"/>
</dbReference>
<sequence>MVNIRLGGKPAGHLSAMLGRTIAAGVQFGRMTLILTTHRGQFAAREDKHMAPGRTFRMTLVLSPLLVAMACVPQNNAPKAAVTDVSAPQPRTATYNCADGGRMTIENLGTSLHVLGSDGTSEDLQASPANQNSRYQQAHDAIVIDGREALVMKAGSTPVTCKR</sequence>
<gene>
    <name evidence="2" type="ORF">HNQ71_002212</name>
</gene>